<feature type="transmembrane region" description="Helical" evidence="2">
    <location>
        <begin position="149"/>
        <end position="174"/>
    </location>
</feature>
<feature type="region of interest" description="Disordered" evidence="1">
    <location>
        <begin position="1"/>
        <end position="40"/>
    </location>
</feature>
<gene>
    <name evidence="3" type="ORF">Cvel_9734</name>
</gene>
<accession>A0A0G4HZH2</accession>
<dbReference type="EMBL" id="CDMZ01004518">
    <property type="protein sequence ID" value="CEM49981.1"/>
    <property type="molecule type" value="Genomic_DNA"/>
</dbReference>
<sequence length="306" mass="34209">MQSVGQMEEVDGRFPDLPGAVKEEKGSEDSPEVAKQKGIQENSPLTHLFQALGRQDVPRDEGWEVLRDGWERCYGMDVALQKVEARFSENKVSKALSLTLCQGAEECRQRYYNQLSNLALTSALFLAGTVGQILAAPEVLSPSESDESYPYFLCYIIFCLLATIFLTYAVVATVTIMNNLGRFRHDAEFITWICDVDFDKLNSIHVTAPMLAGVSFTLAALGLASGALFGVYWLLFACVVPVALFILYPWLFSKFGDPFISKYTHFEDENGCTWHDLTIPLQILQEKAEVSKLMKTHAKYTPKSST</sequence>
<feature type="transmembrane region" description="Helical" evidence="2">
    <location>
        <begin position="118"/>
        <end position="137"/>
    </location>
</feature>
<dbReference type="VEuPathDB" id="CryptoDB:Cvel_9734"/>
<evidence type="ECO:0000256" key="1">
    <source>
        <dbReference type="SAM" id="MobiDB-lite"/>
    </source>
</evidence>
<keyword evidence="2" id="KW-1133">Transmembrane helix</keyword>
<proteinExistence type="predicted"/>
<name>A0A0G4HZH2_9ALVE</name>
<feature type="transmembrane region" description="Helical" evidence="2">
    <location>
        <begin position="206"/>
        <end position="225"/>
    </location>
</feature>
<organism evidence="3">
    <name type="scientific">Chromera velia CCMP2878</name>
    <dbReference type="NCBI Taxonomy" id="1169474"/>
    <lineage>
        <taxon>Eukaryota</taxon>
        <taxon>Sar</taxon>
        <taxon>Alveolata</taxon>
        <taxon>Colpodellida</taxon>
        <taxon>Chromeraceae</taxon>
        <taxon>Chromera</taxon>
    </lineage>
</organism>
<protein>
    <submittedName>
        <fullName evidence="3">Uncharacterized protein</fullName>
    </submittedName>
</protein>
<keyword evidence="2" id="KW-0472">Membrane</keyword>
<dbReference type="AlphaFoldDB" id="A0A0G4HZH2"/>
<reference evidence="3" key="1">
    <citation type="submission" date="2014-11" db="EMBL/GenBank/DDBJ databases">
        <authorList>
            <person name="Otto D Thomas"/>
            <person name="Naeem Raeece"/>
        </authorList>
    </citation>
    <scope>NUCLEOTIDE SEQUENCE</scope>
</reference>
<feature type="transmembrane region" description="Helical" evidence="2">
    <location>
        <begin position="231"/>
        <end position="252"/>
    </location>
</feature>
<feature type="compositionally biased region" description="Basic and acidic residues" evidence="1">
    <location>
        <begin position="21"/>
        <end position="35"/>
    </location>
</feature>
<evidence type="ECO:0000256" key="2">
    <source>
        <dbReference type="SAM" id="Phobius"/>
    </source>
</evidence>
<keyword evidence="2" id="KW-0812">Transmembrane</keyword>
<evidence type="ECO:0000313" key="3">
    <source>
        <dbReference type="EMBL" id="CEM49981.1"/>
    </source>
</evidence>